<comment type="caution">
    <text evidence="2">The sequence shown here is derived from an EMBL/GenBank/DDBJ whole genome shotgun (WGS) entry which is preliminary data.</text>
</comment>
<dbReference type="Proteomes" id="UP001210925">
    <property type="component" value="Unassembled WGS sequence"/>
</dbReference>
<reference evidence="2" key="1">
    <citation type="submission" date="2020-05" db="EMBL/GenBank/DDBJ databases">
        <title>Phylogenomic resolution of chytrid fungi.</title>
        <authorList>
            <person name="Stajich J.E."/>
            <person name="Amses K."/>
            <person name="Simmons R."/>
            <person name="Seto K."/>
            <person name="Myers J."/>
            <person name="Bonds A."/>
            <person name="Quandt C.A."/>
            <person name="Barry K."/>
            <person name="Liu P."/>
            <person name="Grigoriev I."/>
            <person name="Longcore J.E."/>
            <person name="James T.Y."/>
        </authorList>
    </citation>
    <scope>NUCLEOTIDE SEQUENCE</scope>
    <source>
        <strain evidence="2">PLAUS21</strain>
    </source>
</reference>
<dbReference type="GO" id="GO:0004180">
    <property type="term" value="F:carboxypeptidase activity"/>
    <property type="evidence" value="ECO:0007669"/>
    <property type="project" value="UniProtKB-KW"/>
</dbReference>
<gene>
    <name evidence="2" type="primary">PEP7</name>
    <name evidence="2" type="ORF">HK103_003387</name>
</gene>
<dbReference type="EMBL" id="JADGKB010000243">
    <property type="protein sequence ID" value="KAJ3250578.1"/>
    <property type="molecule type" value="Genomic_DNA"/>
</dbReference>
<keyword evidence="3" id="KW-1185">Reference proteome</keyword>
<organism evidence="2 3">
    <name type="scientific">Boothiomyces macroporosus</name>
    <dbReference type="NCBI Taxonomy" id="261099"/>
    <lineage>
        <taxon>Eukaryota</taxon>
        <taxon>Fungi</taxon>
        <taxon>Fungi incertae sedis</taxon>
        <taxon>Chytridiomycota</taxon>
        <taxon>Chytridiomycota incertae sedis</taxon>
        <taxon>Chytridiomycetes</taxon>
        <taxon>Rhizophydiales</taxon>
        <taxon>Terramycetaceae</taxon>
        <taxon>Boothiomyces</taxon>
    </lineage>
</organism>
<dbReference type="AlphaFoldDB" id="A0AAD5Y436"/>
<keyword evidence="2" id="KW-0645">Protease</keyword>
<proteinExistence type="predicted"/>
<sequence length="136" mass="15975">MESKKVDMNDQDYQQALKLRKELLDIFAQVEQISKRIKSLPTCNPQTRKLQDNVHLAIIQYLQTHMFSLQLLPNTSSQEPAVEYLDTEIIVIQDSIVQLKRQLQDSVSRRKFEDAESIRMQLSELEQQLEILMESK</sequence>
<name>A0AAD5Y436_9FUNG</name>
<evidence type="ECO:0000313" key="3">
    <source>
        <dbReference type="Proteomes" id="UP001210925"/>
    </source>
</evidence>
<feature type="domain" description="UVR" evidence="1">
    <location>
        <begin position="93"/>
        <end position="128"/>
    </location>
</feature>
<dbReference type="PROSITE" id="PS50151">
    <property type="entry name" value="UVR"/>
    <property type="match status" value="1"/>
</dbReference>
<accession>A0AAD5Y436</accession>
<keyword evidence="2" id="KW-0121">Carboxypeptidase</keyword>
<keyword evidence="2" id="KW-0378">Hydrolase</keyword>
<evidence type="ECO:0000313" key="2">
    <source>
        <dbReference type="EMBL" id="KAJ3250578.1"/>
    </source>
</evidence>
<dbReference type="InterPro" id="IPR001943">
    <property type="entry name" value="UVR_dom"/>
</dbReference>
<evidence type="ECO:0000259" key="1">
    <source>
        <dbReference type="PROSITE" id="PS50151"/>
    </source>
</evidence>
<protein>
    <submittedName>
        <fullName evidence="2">Carboxypeptidase Y-deficient</fullName>
    </submittedName>
</protein>